<sequence>MLKSKLLILVGPTAIGKTALSIDIAKKFNAEIISGDSMQVYRGMDIGTGKITQDEMDGVPHHMIDILNPDETFSVSDFQQQVEHLVKDIESRGNIPMIAGGTGHYIKALIDGYEFNDENRDDIDRLTGEFESWTDEALFSELTRLQPDNEIHPNNRKRIIRQLVKQNLDTTEKKAYTQKPKYDTFLIGLTADRSVIYDRINKRVAEMFKTGLVEEVTGLQNDGLSKTAGQAIGYKEFLPYFKGEAELSDVMERIQAHSRQYAKRQLTFFRNQLDVNWYDIAHSNTDIIFEDIYQFLQTKGEN</sequence>
<feature type="binding site" evidence="10">
    <location>
        <begin position="11"/>
        <end position="18"/>
    </location>
    <ligand>
        <name>ATP</name>
        <dbReference type="ChEBI" id="CHEBI:30616"/>
    </ligand>
</feature>
<dbReference type="Proteomes" id="UP000044136">
    <property type="component" value="Unassembled WGS sequence"/>
</dbReference>
<dbReference type="PANTHER" id="PTHR11088">
    <property type="entry name" value="TRNA DIMETHYLALLYLTRANSFERASE"/>
    <property type="match status" value="1"/>
</dbReference>
<dbReference type="Gene3D" id="3.40.50.300">
    <property type="entry name" value="P-loop containing nucleotide triphosphate hydrolases"/>
    <property type="match status" value="1"/>
</dbReference>
<evidence type="ECO:0000256" key="5">
    <source>
        <dbReference type="ARBA" id="ARBA00022694"/>
    </source>
</evidence>
<feature type="binding site" evidence="10">
    <location>
        <begin position="13"/>
        <end position="18"/>
    </location>
    <ligand>
        <name>substrate</name>
    </ligand>
</feature>
<evidence type="ECO:0000256" key="9">
    <source>
        <dbReference type="ARBA" id="ARBA00049563"/>
    </source>
</evidence>
<organism evidence="14 15">
    <name type="scientific">Jeotgalicoccus saudimassiliensis</name>
    <dbReference type="NCBI Taxonomy" id="1461582"/>
    <lineage>
        <taxon>Bacteria</taxon>
        <taxon>Bacillati</taxon>
        <taxon>Bacillota</taxon>
        <taxon>Bacilli</taxon>
        <taxon>Bacillales</taxon>
        <taxon>Staphylococcaceae</taxon>
        <taxon>Jeotgalicoccus</taxon>
    </lineage>
</organism>
<evidence type="ECO:0000256" key="6">
    <source>
        <dbReference type="ARBA" id="ARBA00022741"/>
    </source>
</evidence>
<evidence type="ECO:0000313" key="15">
    <source>
        <dbReference type="Proteomes" id="UP000044136"/>
    </source>
</evidence>
<keyword evidence="6 10" id="KW-0547">Nucleotide-binding</keyword>
<dbReference type="SUPFAM" id="SSF52540">
    <property type="entry name" value="P-loop containing nucleoside triphosphate hydrolases"/>
    <property type="match status" value="2"/>
</dbReference>
<keyword evidence="5 10" id="KW-0819">tRNA processing</keyword>
<comment type="similarity">
    <text evidence="3 10 13">Belongs to the IPP transferase family.</text>
</comment>
<evidence type="ECO:0000256" key="11">
    <source>
        <dbReference type="RuleBase" id="RU003783"/>
    </source>
</evidence>
<evidence type="ECO:0000256" key="4">
    <source>
        <dbReference type="ARBA" id="ARBA00022679"/>
    </source>
</evidence>
<dbReference type="STRING" id="1461582.BN1048_00570"/>
<dbReference type="HAMAP" id="MF_00185">
    <property type="entry name" value="IPP_trans"/>
    <property type="match status" value="1"/>
</dbReference>
<keyword evidence="7 10" id="KW-0067">ATP-binding</keyword>
<dbReference type="GO" id="GO:0006400">
    <property type="term" value="P:tRNA modification"/>
    <property type="evidence" value="ECO:0007669"/>
    <property type="project" value="TreeGrafter"/>
</dbReference>
<dbReference type="EC" id="2.5.1.75" evidence="10"/>
<comment type="cofactor">
    <cofactor evidence="1 10">
        <name>Mg(2+)</name>
        <dbReference type="ChEBI" id="CHEBI:18420"/>
    </cofactor>
</comment>
<comment type="subunit">
    <text evidence="10">Monomer.</text>
</comment>
<feature type="region of interest" description="Interaction with substrate tRNA" evidence="10">
    <location>
        <begin position="36"/>
        <end position="39"/>
    </location>
</feature>
<evidence type="ECO:0000256" key="10">
    <source>
        <dbReference type="HAMAP-Rule" id="MF_00185"/>
    </source>
</evidence>
<dbReference type="GO" id="GO:0052381">
    <property type="term" value="F:tRNA dimethylallyltransferase activity"/>
    <property type="evidence" value="ECO:0007669"/>
    <property type="project" value="UniProtKB-UniRule"/>
</dbReference>
<dbReference type="GO" id="GO:0005524">
    <property type="term" value="F:ATP binding"/>
    <property type="evidence" value="ECO:0007669"/>
    <property type="project" value="UniProtKB-UniRule"/>
</dbReference>
<dbReference type="eggNOG" id="COG0324">
    <property type="taxonomic scope" value="Bacteria"/>
</dbReference>
<name>A0A078M067_9STAP</name>
<keyword evidence="15" id="KW-1185">Reference proteome</keyword>
<dbReference type="NCBIfam" id="TIGR00174">
    <property type="entry name" value="miaA"/>
    <property type="match status" value="1"/>
</dbReference>
<dbReference type="OrthoDB" id="9776390at2"/>
<keyword evidence="4 10" id="KW-0808">Transferase</keyword>
<protein>
    <recommendedName>
        <fullName evidence="10">tRNA dimethylallyltransferase</fullName>
        <ecNumber evidence="10">2.5.1.75</ecNumber>
    </recommendedName>
    <alternativeName>
        <fullName evidence="10">Dimethylallyl diphosphate:tRNA dimethylallyltransferase</fullName>
        <shortName evidence="10">DMAPP:tRNA dimethylallyltransferase</shortName>
        <shortName evidence="10">DMATase</shortName>
    </alternativeName>
    <alternativeName>
        <fullName evidence="10">Isopentenyl-diphosphate:tRNA isopentenyltransferase</fullName>
        <shortName evidence="10">IPP transferase</shortName>
        <shortName evidence="10">IPPT</shortName>
        <shortName evidence="10">IPTase</shortName>
    </alternativeName>
</protein>
<evidence type="ECO:0000256" key="12">
    <source>
        <dbReference type="RuleBase" id="RU003784"/>
    </source>
</evidence>
<accession>A0A078M067</accession>
<evidence type="ECO:0000256" key="7">
    <source>
        <dbReference type="ARBA" id="ARBA00022840"/>
    </source>
</evidence>
<dbReference type="InterPro" id="IPR027417">
    <property type="entry name" value="P-loop_NTPase"/>
</dbReference>
<comment type="catalytic activity">
    <reaction evidence="9 10 11">
        <text>adenosine(37) in tRNA + dimethylallyl diphosphate = N(6)-dimethylallyladenosine(37) in tRNA + diphosphate</text>
        <dbReference type="Rhea" id="RHEA:26482"/>
        <dbReference type="Rhea" id="RHEA-COMP:10162"/>
        <dbReference type="Rhea" id="RHEA-COMP:10375"/>
        <dbReference type="ChEBI" id="CHEBI:33019"/>
        <dbReference type="ChEBI" id="CHEBI:57623"/>
        <dbReference type="ChEBI" id="CHEBI:74411"/>
        <dbReference type="ChEBI" id="CHEBI:74415"/>
        <dbReference type="EC" id="2.5.1.75"/>
    </reaction>
</comment>
<dbReference type="Pfam" id="PF01715">
    <property type="entry name" value="IPPT"/>
    <property type="match status" value="1"/>
</dbReference>
<feature type="site" description="Interaction with substrate tRNA" evidence="10">
    <location>
        <position position="102"/>
    </location>
</feature>
<dbReference type="InterPro" id="IPR018022">
    <property type="entry name" value="IPT"/>
</dbReference>
<evidence type="ECO:0000256" key="3">
    <source>
        <dbReference type="ARBA" id="ARBA00005842"/>
    </source>
</evidence>
<comment type="caution">
    <text evidence="10">Lacks conserved residue(s) required for the propagation of feature annotation.</text>
</comment>
<dbReference type="HOGENOM" id="CLU_032616_0_1_9"/>
<keyword evidence="8 10" id="KW-0460">Magnesium</keyword>
<dbReference type="PANTHER" id="PTHR11088:SF60">
    <property type="entry name" value="TRNA DIMETHYLALLYLTRANSFERASE"/>
    <property type="match status" value="1"/>
</dbReference>
<proteinExistence type="inferred from homology"/>
<dbReference type="InterPro" id="IPR039657">
    <property type="entry name" value="Dimethylallyltransferase"/>
</dbReference>
<evidence type="ECO:0000256" key="8">
    <source>
        <dbReference type="ARBA" id="ARBA00022842"/>
    </source>
</evidence>
<dbReference type="EMBL" id="CCSE01000001">
    <property type="protein sequence ID" value="CDZ99629.1"/>
    <property type="molecule type" value="Genomic_DNA"/>
</dbReference>
<evidence type="ECO:0000256" key="1">
    <source>
        <dbReference type="ARBA" id="ARBA00001946"/>
    </source>
</evidence>
<dbReference type="AlphaFoldDB" id="A0A078M067"/>
<feature type="site" description="Interaction with substrate tRNA" evidence="10">
    <location>
        <position position="120"/>
    </location>
</feature>
<evidence type="ECO:0000256" key="2">
    <source>
        <dbReference type="ARBA" id="ARBA00003213"/>
    </source>
</evidence>
<gene>
    <name evidence="10 14" type="primary">miaA</name>
    <name evidence="14" type="ORF">BN1048_00570</name>
</gene>
<comment type="function">
    <text evidence="2 10 12">Catalyzes the transfer of a dimethylallyl group onto the adenine at position 37 in tRNAs that read codons beginning with uridine, leading to the formation of N6-(dimethylallyl)adenosine (i(6)A).</text>
</comment>
<evidence type="ECO:0000256" key="13">
    <source>
        <dbReference type="RuleBase" id="RU003785"/>
    </source>
</evidence>
<reference evidence="14 15" key="1">
    <citation type="submission" date="2014-07" db="EMBL/GenBank/DDBJ databases">
        <authorList>
            <person name="Urmite Genomes Urmite Genomes"/>
        </authorList>
    </citation>
    <scope>NUCLEOTIDE SEQUENCE [LARGE SCALE GENOMIC DNA]</scope>
    <source>
        <strain evidence="14 15">13MG44_air</strain>
    </source>
</reference>
<dbReference type="RefSeq" id="WP_035808224.1">
    <property type="nucleotide sequence ID" value="NZ_CCSE01000001.1"/>
</dbReference>
<evidence type="ECO:0000313" key="14">
    <source>
        <dbReference type="EMBL" id="CDZ99629.1"/>
    </source>
</evidence>